<dbReference type="Pfam" id="PF17906">
    <property type="entry name" value="HTH_48"/>
    <property type="match status" value="1"/>
</dbReference>
<proteinExistence type="predicted"/>
<reference evidence="2" key="1">
    <citation type="submission" date="2014-05" db="EMBL/GenBank/DDBJ databases">
        <title>The genome and life-stage specific transcriptomes of Globodera pallida elucidate key aspects of plant parasitism by a cyst nematode.</title>
        <authorList>
            <person name="Cotton J.A."/>
            <person name="Lilley C.J."/>
            <person name="Jones L.M."/>
            <person name="Kikuchi T."/>
            <person name="Reid A.J."/>
            <person name="Thorpe P."/>
            <person name="Tsai I.J."/>
            <person name="Beasley H."/>
            <person name="Blok V."/>
            <person name="Cock P.J.A."/>
            <person name="Van den Akker S.E."/>
            <person name="Holroyd N."/>
            <person name="Hunt M."/>
            <person name="Mantelin S."/>
            <person name="Naghra H."/>
            <person name="Pain A."/>
            <person name="Palomares-Rius J.E."/>
            <person name="Zarowiecki M."/>
            <person name="Berriman M."/>
            <person name="Jones J.T."/>
            <person name="Urwin P.E."/>
        </authorList>
    </citation>
    <scope>NUCLEOTIDE SEQUENCE [LARGE SCALE GENOMIC DNA]</scope>
    <source>
        <strain evidence="2">Lindley</strain>
    </source>
</reference>
<feature type="domain" description="Mos1 transposase HTH" evidence="1">
    <location>
        <begin position="8"/>
        <end position="54"/>
    </location>
</feature>
<dbReference type="InterPro" id="IPR041426">
    <property type="entry name" value="Mos1_HTH"/>
</dbReference>
<evidence type="ECO:0000313" key="3">
    <source>
        <dbReference type="WBParaSite" id="GPLIN_000832300"/>
    </source>
</evidence>
<dbReference type="Gene3D" id="1.10.10.1450">
    <property type="match status" value="1"/>
</dbReference>
<keyword evidence="2" id="KW-1185">Reference proteome</keyword>
<reference evidence="3" key="2">
    <citation type="submission" date="2016-06" db="UniProtKB">
        <authorList>
            <consortium name="WormBaseParasite"/>
        </authorList>
    </citation>
    <scope>IDENTIFICATION</scope>
</reference>
<accession>A0A183C628</accession>
<protein>
    <submittedName>
        <fullName evidence="3">HTH_48 domain-containing protein</fullName>
    </submittedName>
</protein>
<evidence type="ECO:0000313" key="2">
    <source>
        <dbReference type="Proteomes" id="UP000050741"/>
    </source>
</evidence>
<name>A0A183C628_GLOPA</name>
<dbReference type="WBParaSite" id="GPLIN_000832300">
    <property type="protein sequence ID" value="GPLIN_000832300"/>
    <property type="gene ID" value="GPLIN_000832300"/>
</dbReference>
<dbReference type="AlphaFoldDB" id="A0A183C628"/>
<organism evidence="2 3">
    <name type="scientific">Globodera pallida</name>
    <name type="common">Potato cyst nematode worm</name>
    <name type="synonym">Heterodera pallida</name>
    <dbReference type="NCBI Taxonomy" id="36090"/>
    <lineage>
        <taxon>Eukaryota</taxon>
        <taxon>Metazoa</taxon>
        <taxon>Ecdysozoa</taxon>
        <taxon>Nematoda</taxon>
        <taxon>Chromadorea</taxon>
        <taxon>Rhabditida</taxon>
        <taxon>Tylenchina</taxon>
        <taxon>Tylenchomorpha</taxon>
        <taxon>Tylenchoidea</taxon>
        <taxon>Heteroderidae</taxon>
        <taxon>Heteroderinae</taxon>
        <taxon>Globodera</taxon>
    </lineage>
</organism>
<dbReference type="Proteomes" id="UP000050741">
    <property type="component" value="Unassembled WGS sequence"/>
</dbReference>
<evidence type="ECO:0000259" key="1">
    <source>
        <dbReference type="Pfam" id="PF17906"/>
    </source>
</evidence>
<sequence length="106" mass="12465">MDQTEEYAIRALLRHYWKKGLVAEATVREICAVEGPGTVDIEMARNWFALFESGHTRLEPKKIIWLPSETWEDVFKFVQFRYFAKVDKQISAHREDNAPKLPEVQL</sequence>